<dbReference type="PANTHER" id="PTHR36442:SF1">
    <property type="entry name" value="CYCLIC-DI-AMP PHOSPHODIESTERASE PGPH"/>
    <property type="match status" value="1"/>
</dbReference>
<evidence type="ECO:0000313" key="1">
    <source>
        <dbReference type="EMBL" id="EQD80005.1"/>
    </source>
</evidence>
<dbReference type="PANTHER" id="PTHR36442">
    <property type="entry name" value="CYCLIC-DI-AMP PHOSPHODIESTERASE PGPH"/>
    <property type="match status" value="1"/>
</dbReference>
<reference evidence="1" key="1">
    <citation type="submission" date="2013-08" db="EMBL/GenBank/DDBJ databases">
        <authorList>
            <person name="Mendez C."/>
            <person name="Richter M."/>
            <person name="Ferrer M."/>
            <person name="Sanchez J."/>
        </authorList>
    </citation>
    <scope>NUCLEOTIDE SEQUENCE</scope>
</reference>
<accession>T1DD71</accession>
<proteinExistence type="predicted"/>
<gene>
    <name evidence="1" type="ORF">B1A_01341</name>
</gene>
<organism evidence="1">
    <name type="scientific">mine drainage metagenome</name>
    <dbReference type="NCBI Taxonomy" id="410659"/>
    <lineage>
        <taxon>unclassified sequences</taxon>
        <taxon>metagenomes</taxon>
        <taxon>ecological metagenomes</taxon>
    </lineage>
</organism>
<dbReference type="EMBL" id="AUZX01001021">
    <property type="protein sequence ID" value="EQD80005.1"/>
    <property type="molecule type" value="Genomic_DNA"/>
</dbReference>
<dbReference type="InterPro" id="IPR052722">
    <property type="entry name" value="PgpH_phosphodiesterase"/>
</dbReference>
<sequence length="89" mass="9769">MMADAIEATGRAVKIQDSSPARAISVIDETLLEIQRDGQLDECPLTLSEIAILKEVFARTLLQTQHKRIVYPGIKLPGNAPSWKPKNAS</sequence>
<reference evidence="1" key="2">
    <citation type="journal article" date="2014" name="ISME J.">
        <title>Microbial stratification in low pH oxic and suboxic macroscopic growths along an acid mine drainage.</title>
        <authorList>
            <person name="Mendez-Garcia C."/>
            <person name="Mesa V."/>
            <person name="Sprenger R.R."/>
            <person name="Richter M."/>
            <person name="Diez M.S."/>
            <person name="Solano J."/>
            <person name="Bargiela R."/>
            <person name="Golyshina O.V."/>
            <person name="Manteca A."/>
            <person name="Ramos J.L."/>
            <person name="Gallego J.R."/>
            <person name="Llorente I."/>
            <person name="Martins Dos Santos V.A."/>
            <person name="Jensen O.N."/>
            <person name="Pelaez A.I."/>
            <person name="Sanchez J."/>
            <person name="Ferrer M."/>
        </authorList>
    </citation>
    <scope>NUCLEOTIDE SEQUENCE</scope>
</reference>
<comment type="caution">
    <text evidence="1">The sequence shown here is derived from an EMBL/GenBank/DDBJ whole genome shotgun (WGS) entry which is preliminary data.</text>
</comment>
<name>T1DD71_9ZZZZ</name>
<dbReference type="AlphaFoldDB" id="T1DD71"/>
<protein>
    <submittedName>
        <fullName evidence="1">Uncharacterized protein</fullName>
    </submittedName>
</protein>